<dbReference type="AlphaFoldDB" id="A0A0A2M820"/>
<keyword evidence="2" id="KW-1185">Reference proteome</keyword>
<evidence type="ECO:0000313" key="1">
    <source>
        <dbReference type="EMBL" id="KGO84440.1"/>
    </source>
</evidence>
<dbReference type="Proteomes" id="UP000030129">
    <property type="component" value="Unassembled WGS sequence"/>
</dbReference>
<sequence>MKHLSFPEIIGLLPSIEKGNGVALSPTGKKVKRKTYFTAAITGTNDITSDGRLIESGTKKAIGRTNFDNGNMLNEGRSFLVTGVRLQFDTTDAVTLLSATYKNEAPAPFKNGEIKITQEGSGDLFNNPISAYTKNDYSLSEDVEFMPVIPFLIRPGVPFDIQVLTAGAAAAGMAVKVELDGFDFSDATKS</sequence>
<dbReference type="EMBL" id="JRLV01000001">
    <property type="protein sequence ID" value="KGO84440.1"/>
    <property type="molecule type" value="Genomic_DNA"/>
</dbReference>
<evidence type="ECO:0000313" key="2">
    <source>
        <dbReference type="Proteomes" id="UP000030129"/>
    </source>
</evidence>
<proteinExistence type="predicted"/>
<dbReference type="STRING" id="1406840.Q763_01475"/>
<accession>A0A0A2M820</accession>
<organism evidence="1 2">
    <name type="scientific">Flavobacterium beibuense F44-8</name>
    <dbReference type="NCBI Taxonomy" id="1406840"/>
    <lineage>
        <taxon>Bacteria</taxon>
        <taxon>Pseudomonadati</taxon>
        <taxon>Bacteroidota</taxon>
        <taxon>Flavobacteriia</taxon>
        <taxon>Flavobacteriales</taxon>
        <taxon>Flavobacteriaceae</taxon>
        <taxon>Flavobacterium</taxon>
    </lineage>
</organism>
<reference evidence="1 2" key="1">
    <citation type="submission" date="2013-09" db="EMBL/GenBank/DDBJ databases">
        <authorList>
            <person name="Zeng Z."/>
            <person name="Chen C."/>
        </authorList>
    </citation>
    <scope>NUCLEOTIDE SEQUENCE [LARGE SCALE GENOMIC DNA]</scope>
    <source>
        <strain evidence="1 2">F44-8</strain>
    </source>
</reference>
<dbReference type="RefSeq" id="WP_035130312.1">
    <property type="nucleotide sequence ID" value="NZ_JRLV01000001.1"/>
</dbReference>
<protein>
    <submittedName>
        <fullName evidence="1">Uncharacterized protein</fullName>
    </submittedName>
</protein>
<gene>
    <name evidence="1" type="ORF">Q763_01475</name>
</gene>
<comment type="caution">
    <text evidence="1">The sequence shown here is derived from an EMBL/GenBank/DDBJ whole genome shotgun (WGS) entry which is preliminary data.</text>
</comment>
<name>A0A0A2M820_9FLAO</name>